<dbReference type="OrthoDB" id="5701146at2"/>
<sequence>MEIKLQHGFDRLLFGMTQKYVETLYGKPNRVIKDEEDNIIYVYYQEKMKLTFYADEDFRLGYITISNPAATLLGSKALQTEWDLVQGTLALNKIDKYDQHEEDGVQIYFNEENWLMLYVDYNEVVKIEIGAIINDKDEFNWKFNE</sequence>
<reference evidence="2" key="2">
    <citation type="submission" date="2012-03" db="EMBL/GenBank/DDBJ databases">
        <title>Complete genome sequence of Flavobacterium indicum GPTSA100-9T, isolated from warm spring water.</title>
        <authorList>
            <person name="Barbier P."/>
            <person name="Houel A."/>
            <person name="Loux V."/>
            <person name="Poulain J."/>
            <person name="Bernardet J.-F."/>
            <person name="Touchon M."/>
            <person name="Duchaud E."/>
        </authorList>
    </citation>
    <scope>NUCLEOTIDE SEQUENCE [LARGE SCALE GENOMIC DNA]</scope>
    <source>
        <strain evidence="2">DSM 17447 / CIP 109464 / GPTSA100-9</strain>
    </source>
</reference>
<dbReference type="EMBL" id="HE774682">
    <property type="protein sequence ID" value="CCG53857.1"/>
    <property type="molecule type" value="Genomic_DNA"/>
</dbReference>
<dbReference type="RefSeq" id="WP_014388976.1">
    <property type="nucleotide sequence ID" value="NC_017025.1"/>
</dbReference>
<evidence type="ECO:0000313" key="1">
    <source>
        <dbReference type="EMBL" id="CCG53857.1"/>
    </source>
</evidence>
<dbReference type="Proteomes" id="UP000007599">
    <property type="component" value="Chromosome I"/>
</dbReference>
<dbReference type="KEGG" id="fin:KQS_09620"/>
<organism evidence="1 2">
    <name type="scientific">Flavobacterium indicum (strain DSM 17447 / CIP 109464 / GPTSA100-9)</name>
    <dbReference type="NCBI Taxonomy" id="1094466"/>
    <lineage>
        <taxon>Bacteria</taxon>
        <taxon>Pseudomonadati</taxon>
        <taxon>Bacteroidota</taxon>
        <taxon>Flavobacteriia</taxon>
        <taxon>Flavobacteriales</taxon>
        <taxon>Flavobacteriaceae</taxon>
        <taxon>Flavobacterium</taxon>
    </lineage>
</organism>
<reference evidence="1 2" key="1">
    <citation type="journal article" date="2012" name="J. Bacteriol.">
        <title>Complete Genome Sequence of Flavobacterium indicum GPSTA100-9T, Isolated from Warm Spring Water.</title>
        <authorList>
            <person name="Barbier P."/>
            <person name="Houel A."/>
            <person name="Loux V."/>
            <person name="Poulain J."/>
            <person name="Bernardet J.F."/>
            <person name="Touchon M."/>
            <person name="Duchaud E."/>
        </authorList>
    </citation>
    <scope>NUCLEOTIDE SEQUENCE [LARGE SCALE GENOMIC DNA]</scope>
    <source>
        <strain evidence="2">DSM 17447 / CIP 109464 / GPTSA100-9</strain>
    </source>
</reference>
<dbReference type="HOGENOM" id="CLU_1783986_0_0_10"/>
<evidence type="ECO:0000313" key="2">
    <source>
        <dbReference type="Proteomes" id="UP000007599"/>
    </source>
</evidence>
<protein>
    <submittedName>
        <fullName evidence="1">Uncharacterized protein</fullName>
    </submittedName>
</protein>
<accession>H8XUS9</accession>
<name>H8XUS9_FLAIG</name>
<proteinExistence type="predicted"/>
<gene>
    <name evidence="1" type="ordered locus">KQS_09620</name>
</gene>
<keyword evidence="2" id="KW-1185">Reference proteome</keyword>
<dbReference type="eggNOG" id="ENOG50330BR">
    <property type="taxonomic scope" value="Bacteria"/>
</dbReference>
<dbReference type="PATRIC" id="fig|1094466.5.peg.1891"/>
<dbReference type="AlphaFoldDB" id="H8XUS9"/>